<reference evidence="8 9" key="1">
    <citation type="submission" date="2012-08" db="EMBL/GenBank/DDBJ databases">
        <title>Whole genome shotgun sequence of Austwickia chelonae NBRC 105200.</title>
        <authorList>
            <person name="Yoshida I."/>
            <person name="Hosoyama A."/>
            <person name="Tsuchikane K."/>
            <person name="Katsumata H."/>
            <person name="Ando Y."/>
            <person name="Ohji S."/>
            <person name="Hamada M."/>
            <person name="Tamura T."/>
            <person name="Yamazoe A."/>
            <person name="Yamazaki S."/>
            <person name="Fujita N."/>
        </authorList>
    </citation>
    <scope>NUCLEOTIDE SEQUENCE [LARGE SCALE GENOMIC DNA]</scope>
    <source>
        <strain evidence="8 9">NBRC 105200</strain>
    </source>
</reference>
<dbReference type="STRING" id="100225.SAMN05421595_1858"/>
<dbReference type="InterPro" id="IPR019874">
    <property type="entry name" value="RF_methyltr_PrmC"/>
</dbReference>
<dbReference type="InterPro" id="IPR029063">
    <property type="entry name" value="SAM-dependent_MTases_sf"/>
</dbReference>
<dbReference type="EC" id="2.1.1.297" evidence="1"/>
<dbReference type="Gene3D" id="3.40.50.150">
    <property type="entry name" value="Vaccinia Virus protein VP39"/>
    <property type="match status" value="1"/>
</dbReference>
<dbReference type="NCBIfam" id="TIGR00536">
    <property type="entry name" value="hemK_fam"/>
    <property type="match status" value="1"/>
</dbReference>
<evidence type="ECO:0000259" key="6">
    <source>
        <dbReference type="Pfam" id="PF05175"/>
    </source>
</evidence>
<dbReference type="EMBL" id="BAGZ01000002">
    <property type="protein sequence ID" value="GAB76726.1"/>
    <property type="molecule type" value="Genomic_DNA"/>
</dbReference>
<feature type="domain" description="Release factor glutamine methyltransferase N-terminal" evidence="7">
    <location>
        <begin position="21"/>
        <end position="88"/>
    </location>
</feature>
<dbReference type="InterPro" id="IPR007848">
    <property type="entry name" value="Small_mtfrase_dom"/>
</dbReference>
<comment type="catalytic activity">
    <reaction evidence="5">
        <text>L-glutaminyl-[peptide chain release factor] + S-adenosyl-L-methionine = N(5)-methyl-L-glutaminyl-[peptide chain release factor] + S-adenosyl-L-homocysteine + H(+)</text>
        <dbReference type="Rhea" id="RHEA:42896"/>
        <dbReference type="Rhea" id="RHEA-COMP:10271"/>
        <dbReference type="Rhea" id="RHEA-COMP:10272"/>
        <dbReference type="ChEBI" id="CHEBI:15378"/>
        <dbReference type="ChEBI" id="CHEBI:30011"/>
        <dbReference type="ChEBI" id="CHEBI:57856"/>
        <dbReference type="ChEBI" id="CHEBI:59789"/>
        <dbReference type="ChEBI" id="CHEBI:61891"/>
        <dbReference type="EC" id="2.1.1.297"/>
    </reaction>
</comment>
<proteinExistence type="predicted"/>
<keyword evidence="3" id="KW-0808">Transferase</keyword>
<evidence type="ECO:0000256" key="4">
    <source>
        <dbReference type="ARBA" id="ARBA00022691"/>
    </source>
</evidence>
<evidence type="ECO:0000313" key="9">
    <source>
        <dbReference type="Proteomes" id="UP000008495"/>
    </source>
</evidence>
<feature type="domain" description="Methyltransferase small" evidence="6">
    <location>
        <begin position="130"/>
        <end position="212"/>
    </location>
</feature>
<dbReference type="GO" id="GO:0102559">
    <property type="term" value="F:peptide chain release factor N(5)-glutamine methyltransferase activity"/>
    <property type="evidence" value="ECO:0007669"/>
    <property type="project" value="UniProtKB-EC"/>
</dbReference>
<dbReference type="GO" id="GO:0032259">
    <property type="term" value="P:methylation"/>
    <property type="evidence" value="ECO:0007669"/>
    <property type="project" value="UniProtKB-KW"/>
</dbReference>
<dbReference type="InterPro" id="IPR050320">
    <property type="entry name" value="N5-glutamine_MTase"/>
</dbReference>
<sequence>MNDDVSPGVADDQAPAELGKALRWAMSVLAAAGVPSPQADAVLLAAHLAGISPGEVHGSAILGAKTPPGYASLVRRRAERIPVQHLTGRAAFRRLELTVGPGVFIPRPESELLAGVAIQELTSRQDRDGRRQVMVDLCTGSGAIALAVADETQGVEVHAVELSAEAFVYTVRNVADHGGEVAAVHGDAGDLDLPALARLAGTVDVVTCNPPYIPDGMVPIDLEVRRHDPCMALYGGSADGLTIPLRMVDQAARLLMPGGMLFMEHAEAQGESLPAAVRARGGWRQVEDLPDLTGRPRITVAVKS</sequence>
<keyword evidence="4" id="KW-0949">S-adenosyl-L-methionine</keyword>
<evidence type="ECO:0000256" key="3">
    <source>
        <dbReference type="ARBA" id="ARBA00022679"/>
    </source>
</evidence>
<dbReference type="InterPro" id="IPR040758">
    <property type="entry name" value="PrmC_N"/>
</dbReference>
<dbReference type="PANTHER" id="PTHR18895:SF74">
    <property type="entry name" value="MTRF1L RELEASE FACTOR GLUTAMINE METHYLTRANSFERASE"/>
    <property type="match status" value="1"/>
</dbReference>
<dbReference type="NCBIfam" id="TIGR03534">
    <property type="entry name" value="RF_mod_PrmC"/>
    <property type="match status" value="1"/>
</dbReference>
<dbReference type="InterPro" id="IPR004556">
    <property type="entry name" value="HemK-like"/>
</dbReference>
<dbReference type="Pfam" id="PF05175">
    <property type="entry name" value="MTS"/>
    <property type="match status" value="1"/>
</dbReference>
<accession>K6UKV8</accession>
<dbReference type="Proteomes" id="UP000008495">
    <property type="component" value="Unassembled WGS sequence"/>
</dbReference>
<evidence type="ECO:0000256" key="1">
    <source>
        <dbReference type="ARBA" id="ARBA00012771"/>
    </source>
</evidence>
<dbReference type="Pfam" id="PF17827">
    <property type="entry name" value="PrmC_N"/>
    <property type="match status" value="1"/>
</dbReference>
<dbReference type="RefSeq" id="WP_006501477.1">
    <property type="nucleotide sequence ID" value="NZ_BAGZ01000002.1"/>
</dbReference>
<gene>
    <name evidence="8" type="ORF">AUCHE_02_00870</name>
</gene>
<name>K6UKV8_9MICO</name>
<keyword evidence="2" id="KW-0489">Methyltransferase</keyword>
<protein>
    <recommendedName>
        <fullName evidence="1">peptide chain release factor N(5)-glutamine methyltransferase</fullName>
        <ecNumber evidence="1">2.1.1.297</ecNumber>
    </recommendedName>
</protein>
<dbReference type="eggNOG" id="COG2890">
    <property type="taxonomic scope" value="Bacteria"/>
</dbReference>
<dbReference type="CDD" id="cd02440">
    <property type="entry name" value="AdoMet_MTases"/>
    <property type="match status" value="1"/>
</dbReference>
<keyword evidence="9" id="KW-1185">Reference proteome</keyword>
<evidence type="ECO:0000256" key="2">
    <source>
        <dbReference type="ARBA" id="ARBA00022603"/>
    </source>
</evidence>
<dbReference type="AlphaFoldDB" id="K6UKV8"/>
<dbReference type="Gene3D" id="1.10.8.10">
    <property type="entry name" value="DNA helicase RuvA subunit, C-terminal domain"/>
    <property type="match status" value="1"/>
</dbReference>
<dbReference type="PANTHER" id="PTHR18895">
    <property type="entry name" value="HEMK METHYLTRANSFERASE"/>
    <property type="match status" value="1"/>
</dbReference>
<comment type="caution">
    <text evidence="8">The sequence shown here is derived from an EMBL/GenBank/DDBJ whole genome shotgun (WGS) entry which is preliminary data.</text>
</comment>
<dbReference type="SUPFAM" id="SSF53335">
    <property type="entry name" value="S-adenosyl-L-methionine-dependent methyltransferases"/>
    <property type="match status" value="1"/>
</dbReference>
<evidence type="ECO:0000259" key="7">
    <source>
        <dbReference type="Pfam" id="PF17827"/>
    </source>
</evidence>
<organism evidence="8 9">
    <name type="scientific">Austwickia chelonae NBRC 105200</name>
    <dbReference type="NCBI Taxonomy" id="1184607"/>
    <lineage>
        <taxon>Bacteria</taxon>
        <taxon>Bacillati</taxon>
        <taxon>Actinomycetota</taxon>
        <taxon>Actinomycetes</taxon>
        <taxon>Micrococcales</taxon>
        <taxon>Dermatophilaceae</taxon>
        <taxon>Austwickia</taxon>
    </lineage>
</organism>
<evidence type="ECO:0000256" key="5">
    <source>
        <dbReference type="ARBA" id="ARBA00048391"/>
    </source>
</evidence>
<evidence type="ECO:0000313" key="8">
    <source>
        <dbReference type="EMBL" id="GAB76726.1"/>
    </source>
</evidence>